<evidence type="ECO:0000313" key="2">
    <source>
        <dbReference type="Proteomes" id="UP000075304"/>
    </source>
</evidence>
<comment type="caution">
    <text evidence="1">The sequence shown here is derived from an EMBL/GenBank/DDBJ whole genome shotgun (WGS) entry which is preliminary data.</text>
</comment>
<reference evidence="1 2" key="1">
    <citation type="submission" date="2016-01" db="EMBL/GenBank/DDBJ databases">
        <title>Genome Sequences of Twelve Sporeforming Bacillus Species Isolated from Foods.</title>
        <authorList>
            <person name="Berendsen E.M."/>
            <person name="Wells-Bennik M.H."/>
            <person name="Krawcyk A.O."/>
            <person name="De Jong A."/>
            <person name="Holsappel S."/>
            <person name="Eijlander R.T."/>
            <person name="Kuipers O.P."/>
        </authorList>
    </citation>
    <scope>NUCLEOTIDE SEQUENCE [LARGE SCALE GENOMIC DNA]</scope>
    <source>
        <strain evidence="1 2">B4099</strain>
    </source>
</reference>
<evidence type="ECO:0000313" key="1">
    <source>
        <dbReference type="EMBL" id="KYC73780.1"/>
    </source>
</evidence>
<dbReference type="EMBL" id="LQYI01000002">
    <property type="protein sequence ID" value="KYC73780.1"/>
    <property type="molecule type" value="Genomic_DNA"/>
</dbReference>
<organism evidence="1 2">
    <name type="scientific">Heyndrickxia coagulans</name>
    <name type="common">Weizmannia coagulans</name>
    <dbReference type="NCBI Taxonomy" id="1398"/>
    <lineage>
        <taxon>Bacteria</taxon>
        <taxon>Bacillati</taxon>
        <taxon>Bacillota</taxon>
        <taxon>Bacilli</taxon>
        <taxon>Bacillales</taxon>
        <taxon>Bacillaceae</taxon>
        <taxon>Heyndrickxia</taxon>
    </lineage>
</organism>
<name>A0A150KJS6_HEYCO</name>
<protein>
    <submittedName>
        <fullName evidence="1">Uncharacterized protein</fullName>
    </submittedName>
</protein>
<proteinExistence type="predicted"/>
<sequence length="38" mass="4463">MSLLTYKTFFIKKRRESNSTKEQINKKGRTFSALPISL</sequence>
<dbReference type="AlphaFoldDB" id="A0A150KJS6"/>
<gene>
    <name evidence="1" type="ORF">B4099_2740</name>
</gene>
<dbReference type="Proteomes" id="UP000075304">
    <property type="component" value="Unassembled WGS sequence"/>
</dbReference>
<accession>A0A150KJS6</accession>